<dbReference type="VEuPathDB" id="TriTrypDB:LdBPK_362940.1"/>
<evidence type="ECO:0000313" key="7">
    <source>
        <dbReference type="Proteomes" id="UP000274082"/>
    </source>
</evidence>
<evidence type="ECO:0000313" key="2">
    <source>
        <dbReference type="EMBL" id="AYU83644.1"/>
    </source>
</evidence>
<dbReference type="EMBL" id="CP029535">
    <property type="protein sequence ID" value="AYU83644.1"/>
    <property type="molecule type" value="Genomic_DNA"/>
</dbReference>
<evidence type="ECO:0000313" key="3">
    <source>
        <dbReference type="EMBL" id="CAC5434867.1"/>
    </source>
</evidence>
<dbReference type="GeneID" id="13388295"/>
<dbReference type="Proteomes" id="UP000318821">
    <property type="component" value="Unassembled WGS sequence"/>
</dbReference>
<feature type="compositionally biased region" description="Pro residues" evidence="1">
    <location>
        <begin position="338"/>
        <end position="350"/>
    </location>
</feature>
<feature type="region of interest" description="Disordered" evidence="1">
    <location>
        <begin position="546"/>
        <end position="569"/>
    </location>
</feature>
<dbReference type="RefSeq" id="XP_003865409.1">
    <property type="nucleotide sequence ID" value="XM_003865361.1"/>
</dbReference>
<dbReference type="Proteomes" id="UP000274082">
    <property type="component" value="Chromosome 36"/>
</dbReference>
<evidence type="ECO:0000313" key="6">
    <source>
        <dbReference type="Proteomes" id="UP000008980"/>
    </source>
</evidence>
<name>A0A3Q8INY8_LEIDO</name>
<reference evidence="8" key="6">
    <citation type="submission" date="2019-02" db="EMBL/GenBank/DDBJ databases">
        <title>FDA dAtabase for Regulatory Grade micrObial Sequences (FDA-ARGOS): Supporting development and validation of Infectious Disease Dx tests.</title>
        <authorList>
            <person name="Duncan R."/>
            <person name="Fisher C."/>
            <person name="Tallon L."/>
            <person name="Sadzewicz L."/>
            <person name="Sengamalay N."/>
            <person name="Ott S."/>
            <person name="Godinez A."/>
            <person name="Nagaraj S."/>
            <person name="Vavikolanu K."/>
            <person name="Vyas G."/>
            <person name="Nadendla S."/>
            <person name="Aluvathingal J."/>
            <person name="Sichtig H."/>
        </authorList>
    </citation>
    <scope>NUCLEOTIDE SEQUENCE [LARGE SCALE GENOMIC DNA]</scope>
    <source>
        <strain evidence="8">FDAARGOS_360</strain>
    </source>
</reference>
<reference evidence="5" key="5">
    <citation type="submission" date="2019-02" db="EMBL/GenBank/DDBJ databases">
        <title>FDA dAtabase for Regulatory Grade micrObial Sequences (FDA-ARGOS): Supporting development and validation of Infectious Disease Dx tests.</title>
        <authorList>
            <person name="Duncan R."/>
            <person name="Fisher C."/>
            <person name="Tallon L.J."/>
            <person name="Sadzewicz L."/>
            <person name="Sengamalay N."/>
            <person name="Ott S."/>
            <person name="Godinez A."/>
            <person name="Nagaraj S."/>
            <person name="Nadendla S."/>
            <person name="Sichtig H."/>
        </authorList>
    </citation>
    <scope>NUCLEOTIDE SEQUENCE</scope>
    <source>
        <strain evidence="5">FDAARGOS_360</strain>
    </source>
</reference>
<organism evidence="2 7">
    <name type="scientific">Leishmania donovani</name>
    <dbReference type="NCBI Taxonomy" id="5661"/>
    <lineage>
        <taxon>Eukaryota</taxon>
        <taxon>Discoba</taxon>
        <taxon>Euglenozoa</taxon>
        <taxon>Kinetoplastea</taxon>
        <taxon>Metakinetoplastina</taxon>
        <taxon>Trypanosomatida</taxon>
        <taxon>Trypanosomatidae</taxon>
        <taxon>Leishmaniinae</taxon>
        <taxon>Leishmania</taxon>
    </lineage>
</organism>
<evidence type="ECO:0000313" key="4">
    <source>
        <dbReference type="EMBL" id="CBZ38732.1"/>
    </source>
</evidence>
<gene>
    <name evidence="5" type="ORF">CGC20_28500</name>
    <name evidence="4" type="ORF">LDBPK_362940</name>
    <name evidence="2" type="ORF">LdCL_360035800</name>
    <name evidence="3" type="ORF">LDHU3_36.4090</name>
</gene>
<reference evidence="4" key="2">
    <citation type="submission" date="2011-01" db="EMBL/GenBank/DDBJ databases">
        <authorList>
            <person name="Zhao B.P."/>
            <person name="Ren Z.A."/>
            <person name="Li C.D."/>
        </authorList>
    </citation>
    <scope>NUCLEOTIDE SEQUENCE</scope>
    <source>
        <strain evidence="4">BPK282A1</strain>
    </source>
</reference>
<proteinExistence type="predicted"/>
<reference evidence="6" key="3">
    <citation type="submission" date="2011-02" db="EMBL/GenBank/DDBJ databases">
        <title>Whole genome sequencing of Leishmania donovani clinical lines reveals dynamic variation related to drug resistance.</title>
        <authorList>
            <person name="Downing T."/>
            <person name="Imamura H."/>
            <person name="Sanders M."/>
            <person name="Decuypere S."/>
            <person name="Hertz-Fowler C."/>
            <person name="Clark T.G."/>
            <person name="Rijal S."/>
            <person name="Sundar S."/>
            <person name="Quail M.A."/>
            <person name="De Doncker S."/>
            <person name="Maes I."/>
            <person name="Vanaerschot M."/>
            <person name="Stark O."/>
            <person name="Schonian G."/>
            <person name="Dujardin J.C."/>
            <person name="Berriman M."/>
        </authorList>
    </citation>
    <scope>NUCLEOTIDE SEQUENCE [LARGE SCALE GENOMIC DNA]</scope>
    <source>
        <strain evidence="6">BPK282A1</strain>
    </source>
</reference>
<accession>A0A3Q8INY8</accession>
<dbReference type="AlphaFoldDB" id="A0A3Q8INY8"/>
<dbReference type="Proteomes" id="UP000601710">
    <property type="component" value="Chromosome 36"/>
</dbReference>
<dbReference type="KEGG" id="ldo:LDBPK_362940"/>
<feature type="region of interest" description="Disordered" evidence="1">
    <location>
        <begin position="256"/>
        <end position="355"/>
    </location>
</feature>
<dbReference type="VEuPathDB" id="TriTrypDB:LDHU3_36.4090"/>
<feature type="compositionally biased region" description="Basic and acidic residues" evidence="1">
    <location>
        <begin position="118"/>
        <end position="128"/>
    </location>
</feature>
<dbReference type="VEuPathDB" id="TriTrypDB:LdCL_360035800"/>
<dbReference type="EMBL" id="RHLD01000002">
    <property type="protein sequence ID" value="TPP42158.1"/>
    <property type="molecule type" value="Genomic_DNA"/>
</dbReference>
<evidence type="ECO:0000313" key="8">
    <source>
        <dbReference type="Proteomes" id="UP000318821"/>
    </source>
</evidence>
<dbReference type="EMBL" id="FR799623">
    <property type="protein sequence ID" value="CBZ38732.1"/>
    <property type="molecule type" value="Genomic_DNA"/>
</dbReference>
<keyword evidence="7" id="KW-1185">Reference proteome</keyword>
<dbReference type="Proteomes" id="UP000008980">
    <property type="component" value="Chromosome 36"/>
</dbReference>
<dbReference type="OrthoDB" id="272851at2759"/>
<evidence type="ECO:0000256" key="1">
    <source>
        <dbReference type="SAM" id="MobiDB-lite"/>
    </source>
</evidence>
<protein>
    <submittedName>
        <fullName evidence="3">Hypothetical_protein_conserved</fullName>
    </submittedName>
</protein>
<evidence type="ECO:0000313" key="5">
    <source>
        <dbReference type="EMBL" id="TPP42158.1"/>
    </source>
</evidence>
<feature type="region of interest" description="Disordered" evidence="1">
    <location>
        <begin position="118"/>
        <end position="150"/>
    </location>
</feature>
<feature type="region of interest" description="Disordered" evidence="1">
    <location>
        <begin position="39"/>
        <end position="65"/>
    </location>
</feature>
<reference evidence="2 7" key="4">
    <citation type="journal article" date="2018" name="Sci. Rep.">
        <title>A complete Leishmania donovani reference genome identifies novel genetic variations associated with virulence.</title>
        <authorList>
            <person name="Lypaczewski P."/>
            <person name="Hoshizaki J."/>
            <person name="Zhang W.-W."/>
            <person name="McCall L.-I."/>
            <person name="Torcivia-Rodriguez J."/>
            <person name="Simonyan V."/>
            <person name="Kaur A."/>
            <person name="Dewar K."/>
            <person name="Matlashewski G."/>
        </authorList>
    </citation>
    <scope>NUCLEOTIDE SEQUENCE [LARGE SCALE GENOMIC DNA]</scope>
    <source>
        <strain evidence="2 7">LdCL</strain>
    </source>
</reference>
<feature type="compositionally biased region" description="Polar residues" evidence="1">
    <location>
        <begin position="51"/>
        <end position="61"/>
    </location>
</feature>
<reference evidence="4 6" key="1">
    <citation type="journal article" date="2011" name="Genome Res.">
        <title>Whole genome sequencing of multiple Leishmania donovani clinical isolates provides insights into population structure and mechanisms of drug resistance.</title>
        <authorList>
            <person name="Downing T."/>
            <person name="Imamura H."/>
            <person name="Decuypere S."/>
            <person name="Clark T.G."/>
            <person name="Coombs G.H."/>
            <person name="Cotton J.A."/>
            <person name="Hilley J.D."/>
            <person name="de Doncker S."/>
            <person name="Maes I."/>
            <person name="Mottram J.C."/>
            <person name="Quail M.A."/>
            <person name="Rijal S."/>
            <person name="Sanders M."/>
            <person name="Schonian G."/>
            <person name="Stark O."/>
            <person name="Sundar S."/>
            <person name="Vanaerschot M."/>
            <person name="Hertz-Fowler C."/>
            <person name="Dujardin J.C."/>
            <person name="Berriman M."/>
        </authorList>
    </citation>
    <scope>NUCLEOTIDE SEQUENCE [LARGE SCALE GENOMIC DNA]</scope>
    <source>
        <strain evidence="4 6">BPK282A1</strain>
    </source>
</reference>
<sequence length="875" mass="95216">MYSPYDAVYGHDATYIRRMTVEEYVQELKEEEADVRGVTPPLCAAGPASEKTASATPTSSAPVRRTTRQYEQRRMALSSCNPNVVFFSKYPMYDRLGRELCVAFQMQDMAVQQELRRLAKEDGRDSRRSGVRLSAELPMESDTTGGSRPMSVRASAATAEGHELTQTEEVSRVVRPSHIDGDTLVDIDVSATSHYPSVSAICTSSCPASARPSDFSIFRDSSGAAAARMSRGGPTKRHSCVPVRFVAEEEGILIHRSNGGGDSHRAASMPPAALPRLPDDADGRRSQWRWRSEKRHRSRSSGGGGRHSRVRFINDDQSAEDIQREEQPPQQRVHGALPLPPRLSTPPPMPLSEGDNTRVEETAVEDATRWTATSRASAAVRATKQLFRSITHTHTSTASRATATPSYRQPIASTAYGLSATAIAASKVGAAVEHNVQVCAAAMPPQLYSEEVAADVETTPELQCGSVVRLGSAWYRLVHFHLVAEVYVAVRISAPAQTAGSPIKTDRSPETGISVTVKETRAADSQAAPDQQPSGKELMVEAVTDTEPQQDRSVGAAAPELPMQPSVGDRGDRIVVASTAAPAGPVAEAERNYVPCTDDAESCPLPTSTDNACVGEASSQEYFVYRWRVTMLPRGGDEARRAALGLSLCAPAVHVHGIRYADGGGITVLSMPLGYRAVPMSGLPLSLRSYTTLMRVVLKAFSTMVARRTVHGNLSALGELFLAWPIVPEQSSSLPRVEEKKQRVEEGHANVGAQGATWQPFIMLFHWERWVDFSMFVDRNAGRTIPFDFEDGTAPSVITYGKDLLGSLQLFLEHPLAAELTSEQYILLQKLIVIASEPTQVANYLIQMKNLMLSLPTDTEALHQSFDAAVMRHAR</sequence>
<accession>E9BU03</accession>
<dbReference type="OMA" id="QDMAVQQ"/>
<dbReference type="EMBL" id="LR812656">
    <property type="protein sequence ID" value="CAC5434867.1"/>
    <property type="molecule type" value="Genomic_DNA"/>
</dbReference>
<feature type="compositionally biased region" description="Basic residues" evidence="1">
    <location>
        <begin position="286"/>
        <end position="299"/>
    </location>
</feature>
<reference evidence="3" key="7">
    <citation type="submission" date="2020-06" db="EMBL/GenBank/DDBJ databases">
        <authorList>
            <person name="Camacho E."/>
            <person name="Gonzalez-de la Fuente S."/>
            <person name="Rastrojo A."/>
            <person name="Peiro-Pastor R."/>
            <person name="Solana JC."/>
            <person name="Tabera L."/>
            <person name="Gamarro F."/>
            <person name="Carrasco-Ramiro F."/>
            <person name="Requena JM."/>
            <person name="Aguado B."/>
        </authorList>
    </citation>
    <scope>NUCLEOTIDE SEQUENCE</scope>
</reference>